<dbReference type="EMBL" id="RSCK01000003">
    <property type="protein sequence ID" value="RUT14129.1"/>
    <property type="molecule type" value="Genomic_DNA"/>
</dbReference>
<dbReference type="InterPro" id="IPR038717">
    <property type="entry name" value="Tc1-like_DDE_dom"/>
</dbReference>
<name>A0AB37US95_9CYAN</name>
<keyword evidence="3" id="KW-1185">Reference proteome</keyword>
<comment type="caution">
    <text evidence="2">The sequence shown here is derived from an EMBL/GenBank/DDBJ whole genome shotgun (WGS) entry which is preliminary data.</text>
</comment>
<evidence type="ECO:0000313" key="3">
    <source>
        <dbReference type="Proteomes" id="UP000282574"/>
    </source>
</evidence>
<evidence type="ECO:0000259" key="1">
    <source>
        <dbReference type="Pfam" id="PF13358"/>
    </source>
</evidence>
<reference evidence="2 3" key="1">
    <citation type="journal article" date="2019" name="Genome Biol. Evol.">
        <title>Day and night: Metabolic profiles and evolutionary relationships of six axenic non-marine cyanobacteria.</title>
        <authorList>
            <person name="Will S.E."/>
            <person name="Henke P."/>
            <person name="Boedeker C."/>
            <person name="Huang S."/>
            <person name="Brinkmann H."/>
            <person name="Rohde M."/>
            <person name="Jarek M."/>
            <person name="Friedl T."/>
            <person name="Seufert S."/>
            <person name="Schumacher M."/>
            <person name="Overmann J."/>
            <person name="Neumann-Schaal M."/>
            <person name="Petersen J."/>
        </authorList>
    </citation>
    <scope>NUCLEOTIDE SEQUENCE [LARGE SCALE GENOMIC DNA]</scope>
    <source>
        <strain evidence="2 3">SAG 39.79</strain>
    </source>
</reference>
<dbReference type="AlphaFoldDB" id="A0AB37US95"/>
<dbReference type="InterPro" id="IPR036397">
    <property type="entry name" value="RNaseH_sf"/>
</dbReference>
<organism evidence="2 3">
    <name type="scientific">Chroococcidiopsis cubana SAG 39.79</name>
    <dbReference type="NCBI Taxonomy" id="388085"/>
    <lineage>
        <taxon>Bacteria</taxon>
        <taxon>Bacillati</taxon>
        <taxon>Cyanobacteriota</taxon>
        <taxon>Cyanophyceae</taxon>
        <taxon>Chroococcidiopsidales</taxon>
        <taxon>Chroococcidiopsidaceae</taxon>
        <taxon>Chroococcidiopsis</taxon>
    </lineage>
</organism>
<feature type="domain" description="Tc1-like transposase DDE" evidence="1">
    <location>
        <begin position="3"/>
        <end position="81"/>
    </location>
</feature>
<evidence type="ECO:0000313" key="2">
    <source>
        <dbReference type="EMBL" id="RUT14129.1"/>
    </source>
</evidence>
<dbReference type="Pfam" id="PF13358">
    <property type="entry name" value="DDE_3"/>
    <property type="match status" value="1"/>
</dbReference>
<protein>
    <recommendedName>
        <fullName evidence="1">Tc1-like transposase DDE domain-containing protein</fullName>
    </recommendedName>
</protein>
<proteinExistence type="predicted"/>
<sequence length="115" mass="13350">MDTTCFQAFLDLFSQTYAQDFHILQLDNGSFHKAIDLIVPDNIILLFQPSHCPELNPIERLWQYIKSFLGWQLFDNLDELRDKVRHILNSFTPEIIVSLTGWNYILHALSVAGIS</sequence>
<gene>
    <name evidence="2" type="ORF">DSM107010_06120</name>
</gene>
<accession>A0AB37US95</accession>
<dbReference type="Proteomes" id="UP000282574">
    <property type="component" value="Unassembled WGS sequence"/>
</dbReference>
<dbReference type="Gene3D" id="3.30.420.10">
    <property type="entry name" value="Ribonuclease H-like superfamily/Ribonuclease H"/>
    <property type="match status" value="1"/>
</dbReference>
<dbReference type="GO" id="GO:0003676">
    <property type="term" value="F:nucleic acid binding"/>
    <property type="evidence" value="ECO:0007669"/>
    <property type="project" value="InterPro"/>
</dbReference>